<evidence type="ECO:0000313" key="2">
    <source>
        <dbReference type="Ensembl" id="ENSNBRP00000001527.1"/>
    </source>
</evidence>
<dbReference type="AlphaFoldDB" id="A0A3Q4GEZ8"/>
<keyword evidence="1" id="KW-1133">Transmembrane helix</keyword>
<reference evidence="2" key="1">
    <citation type="submission" date="2025-08" db="UniProtKB">
        <authorList>
            <consortium name="Ensembl"/>
        </authorList>
    </citation>
    <scope>IDENTIFICATION</scope>
</reference>
<protein>
    <submittedName>
        <fullName evidence="2">Uncharacterized protein</fullName>
    </submittedName>
</protein>
<evidence type="ECO:0000256" key="1">
    <source>
        <dbReference type="SAM" id="Phobius"/>
    </source>
</evidence>
<dbReference type="Ensembl" id="ENSNBRT00000001591.1">
    <property type="protein sequence ID" value="ENSNBRP00000001527.1"/>
    <property type="gene ID" value="ENSNBRG00000001245.1"/>
</dbReference>
<organism evidence="2 3">
    <name type="scientific">Neolamprologus brichardi</name>
    <name type="common">Fairy cichlid</name>
    <name type="synonym">Lamprologus brichardi</name>
    <dbReference type="NCBI Taxonomy" id="32507"/>
    <lineage>
        <taxon>Eukaryota</taxon>
        <taxon>Metazoa</taxon>
        <taxon>Chordata</taxon>
        <taxon>Craniata</taxon>
        <taxon>Vertebrata</taxon>
        <taxon>Euteleostomi</taxon>
        <taxon>Actinopterygii</taxon>
        <taxon>Neopterygii</taxon>
        <taxon>Teleostei</taxon>
        <taxon>Neoteleostei</taxon>
        <taxon>Acanthomorphata</taxon>
        <taxon>Ovalentaria</taxon>
        <taxon>Cichlomorphae</taxon>
        <taxon>Cichliformes</taxon>
        <taxon>Cichlidae</taxon>
        <taxon>African cichlids</taxon>
        <taxon>Pseudocrenilabrinae</taxon>
        <taxon>Lamprologini</taxon>
        <taxon>Neolamprologus</taxon>
    </lineage>
</organism>
<keyword evidence="3" id="KW-1185">Reference proteome</keyword>
<dbReference type="Proteomes" id="UP000261580">
    <property type="component" value="Unassembled WGS sequence"/>
</dbReference>
<reference evidence="2" key="2">
    <citation type="submission" date="2025-09" db="UniProtKB">
        <authorList>
            <consortium name="Ensembl"/>
        </authorList>
    </citation>
    <scope>IDENTIFICATION</scope>
</reference>
<dbReference type="STRING" id="32507.ENSNBRP00000001527"/>
<evidence type="ECO:0000313" key="3">
    <source>
        <dbReference type="Proteomes" id="UP000261580"/>
    </source>
</evidence>
<proteinExistence type="predicted"/>
<keyword evidence="1" id="KW-0812">Transmembrane</keyword>
<keyword evidence="1" id="KW-0472">Membrane</keyword>
<feature type="transmembrane region" description="Helical" evidence="1">
    <location>
        <begin position="44"/>
        <end position="62"/>
    </location>
</feature>
<dbReference type="Bgee" id="ENSNBRG00000001245">
    <property type="expression patterns" value="Expressed in liver and 1 other cell type or tissue"/>
</dbReference>
<dbReference type="GeneTree" id="ENSGT00950000183974"/>
<sequence>MATGNWMFDTLHECFWSESLWLPVGLTWADLEDKEGRVYAKASHLYVTLPYALAFLLIRYLFESFNLECGSDRFDPSTTIQHNRYCTHT</sequence>
<name>A0A3Q4GEZ8_NEOBR</name>
<accession>A0A3Q4GEZ8</accession>